<evidence type="ECO:0000256" key="1">
    <source>
        <dbReference type="ARBA" id="ARBA00022737"/>
    </source>
</evidence>
<keyword evidence="1" id="KW-0677">Repeat</keyword>
<dbReference type="InterPro" id="IPR011990">
    <property type="entry name" value="TPR-like_helical_dom_sf"/>
</dbReference>
<sequence length="787" mass="89533">MAEEEVIILEADDASSKDEESFAPIEEEHEDGEITPSYVVPINNEASTHEKTKKKLLFLLIAGVVILLGISVALLLIFSTKKNPPIAPVITQKTEEKPIQKEQFSPSKIDTMIKKAHLLYEQGNKEEALKIYEKIATFNESISYYNIGVAKLKEQNFPEALDAFKKAIQNKEHRCISAINAAVCALEMKDDALFTYYIDLAFAYLPEESNAPLYSYYVGLVHYYKNFYYEALSALRHPEMEFYKEDQTYLASKILGSLQYNSLSLSTLESIKQESDHFTLGLLYAKTGDYQTARTYLLKASQYNPTQTKIKIALALVENKLGNLGNSATLIRDVYNVNSTDTKPIYGIHTILKPSLFDIQSAQAEFEKELFFNNENTYNLLFYYAPYKVFDAKQTIDYIRKGSMNIFIDEIGPALSYLKASSTISKVNIAISQGIKKALDFHVYEANAIFVQMVETYPNHSILHYNLALTYAQMGDYANAYKNFSKSYHLDNSNYLAGVFALMSGKLIGRDITKLSEDVKDSLNKNTNLEKENLYISLIYLTDGNHFSLTRWLELEKDDTPLSLVLNIIAAQKLHNERMYHLGSQKLQTLLPKDIMANIIAFNVKHNKKAIKTYAKEIQMEFNQLPLDYDAFYYGPNIVKEQYVKLLQIGGLVHQKRDGVRAKMEEEQEDIPSIMQTLAFMEIYANRFEEAFTLYNKLIDDYQKRDTHTIFLASVAAIGAGHSENAIALLELSKLTDPSNAESRYALGLLYQEIGNFEAASVQYRSIGNSGFSSRYFSFNIMKSAYM</sequence>
<dbReference type="PANTHER" id="PTHR45586">
    <property type="entry name" value="TPR REPEAT-CONTAINING PROTEIN PA4667"/>
    <property type="match status" value="1"/>
</dbReference>
<feature type="transmembrane region" description="Helical" evidence="5">
    <location>
        <begin position="56"/>
        <end position="78"/>
    </location>
</feature>
<feature type="region of interest" description="Disordered" evidence="4">
    <location>
        <begin position="9"/>
        <end position="34"/>
    </location>
</feature>
<protein>
    <submittedName>
        <fullName evidence="6">Tetratricopeptide repeat protein</fullName>
    </submittedName>
</protein>
<dbReference type="Pfam" id="PF13432">
    <property type="entry name" value="TPR_16"/>
    <property type="match status" value="1"/>
</dbReference>
<gene>
    <name evidence="6" type="ordered locus">Sulba_1843</name>
</gene>
<keyword evidence="5" id="KW-0812">Transmembrane</keyword>
<dbReference type="InterPro" id="IPR019734">
    <property type="entry name" value="TPR_rpt"/>
</dbReference>
<feature type="repeat" description="TPR" evidence="3">
    <location>
        <begin position="274"/>
        <end position="307"/>
    </location>
</feature>
<dbReference type="RefSeq" id="WP_014769999.1">
    <property type="nucleotide sequence ID" value="NC_018002.1"/>
</dbReference>
<keyword evidence="7" id="KW-1185">Reference proteome</keyword>
<proteinExistence type="predicted"/>
<dbReference type="HOGENOM" id="CLU_354486_0_0_7"/>
<dbReference type="KEGG" id="sba:Sulba_1843"/>
<dbReference type="EMBL" id="CP003333">
    <property type="protein sequence ID" value="AFL69123.1"/>
    <property type="molecule type" value="Genomic_DNA"/>
</dbReference>
<organism evidence="6 7">
    <name type="scientific">Sulfurospirillum barnesii (strain ATCC 700032 / DSM 10660 / SES-3)</name>
    <dbReference type="NCBI Taxonomy" id="760154"/>
    <lineage>
        <taxon>Bacteria</taxon>
        <taxon>Pseudomonadati</taxon>
        <taxon>Campylobacterota</taxon>
        <taxon>Epsilonproteobacteria</taxon>
        <taxon>Campylobacterales</taxon>
        <taxon>Sulfurospirillaceae</taxon>
        <taxon>Sulfurospirillum</taxon>
    </lineage>
</organism>
<evidence type="ECO:0000256" key="4">
    <source>
        <dbReference type="SAM" id="MobiDB-lite"/>
    </source>
</evidence>
<name>I3XYU9_SULBS</name>
<dbReference type="eggNOG" id="COG0457">
    <property type="taxonomic scope" value="Bacteria"/>
</dbReference>
<evidence type="ECO:0000313" key="7">
    <source>
        <dbReference type="Proteomes" id="UP000006176"/>
    </source>
</evidence>
<evidence type="ECO:0000256" key="5">
    <source>
        <dbReference type="SAM" id="Phobius"/>
    </source>
</evidence>
<evidence type="ECO:0000256" key="2">
    <source>
        <dbReference type="ARBA" id="ARBA00022803"/>
    </source>
</evidence>
<reference evidence="6 7" key="1">
    <citation type="submission" date="2012-06" db="EMBL/GenBank/DDBJ databases">
        <title>Complete sequence of Sulfurospirillum barnesii SES-3.</title>
        <authorList>
            <consortium name="US DOE Joint Genome Institute"/>
            <person name="Lucas S."/>
            <person name="Han J."/>
            <person name="Lapidus A."/>
            <person name="Cheng J.-F."/>
            <person name="Goodwin L."/>
            <person name="Pitluck S."/>
            <person name="Peters L."/>
            <person name="Ovchinnikova G."/>
            <person name="Lu M."/>
            <person name="Detter J.C."/>
            <person name="Han C."/>
            <person name="Tapia R."/>
            <person name="Land M."/>
            <person name="Hauser L."/>
            <person name="Kyrpides N."/>
            <person name="Ivanova N."/>
            <person name="Pagani I."/>
            <person name="Stolz J."/>
            <person name="Arkin A."/>
            <person name="Dehal P."/>
            <person name="Oremland R."/>
            <person name="Saltikov C."/>
            <person name="Basu P."/>
            <person name="Hollibaugh J."/>
            <person name="Newman D."/>
            <person name="Stolyar S."/>
            <person name="Hazen T."/>
            <person name="Woyke T."/>
        </authorList>
    </citation>
    <scope>NUCLEOTIDE SEQUENCE [LARGE SCALE GENOMIC DNA]</scope>
    <source>
        <strain evidence="7">ATCC 700032 / DSM 10660 / SES-3</strain>
    </source>
</reference>
<dbReference type="Proteomes" id="UP000006176">
    <property type="component" value="Chromosome"/>
</dbReference>
<keyword evidence="2 3" id="KW-0802">TPR repeat</keyword>
<dbReference type="SMART" id="SM00028">
    <property type="entry name" value="TPR"/>
    <property type="match status" value="4"/>
</dbReference>
<dbReference type="OrthoDB" id="5346105at2"/>
<accession>I3XYU9</accession>
<feature type="repeat" description="TPR" evidence="3">
    <location>
        <begin position="141"/>
        <end position="174"/>
    </location>
</feature>
<evidence type="ECO:0000256" key="3">
    <source>
        <dbReference type="PROSITE-ProRule" id="PRU00339"/>
    </source>
</evidence>
<dbReference type="STRING" id="760154.Sulba_1843"/>
<dbReference type="AlphaFoldDB" id="I3XYU9"/>
<keyword evidence="5" id="KW-1133">Transmembrane helix</keyword>
<keyword evidence="5" id="KW-0472">Membrane</keyword>
<dbReference type="SUPFAM" id="SSF48452">
    <property type="entry name" value="TPR-like"/>
    <property type="match status" value="3"/>
</dbReference>
<dbReference type="PANTHER" id="PTHR45586:SF1">
    <property type="entry name" value="LIPOPOLYSACCHARIDE ASSEMBLY PROTEIN B"/>
    <property type="match status" value="1"/>
</dbReference>
<evidence type="ECO:0000313" key="6">
    <source>
        <dbReference type="EMBL" id="AFL69123.1"/>
    </source>
</evidence>
<dbReference type="PROSITE" id="PS50005">
    <property type="entry name" value="TPR"/>
    <property type="match status" value="3"/>
</dbReference>
<dbReference type="Pfam" id="PF13181">
    <property type="entry name" value="TPR_8"/>
    <property type="match status" value="2"/>
</dbReference>
<dbReference type="PATRIC" id="fig|760154.4.peg.1840"/>
<dbReference type="InterPro" id="IPR051012">
    <property type="entry name" value="CellSynth/LPSAsmb/PSIAsmb"/>
</dbReference>
<feature type="repeat" description="TPR" evidence="3">
    <location>
        <begin position="461"/>
        <end position="494"/>
    </location>
</feature>
<dbReference type="Gene3D" id="1.25.40.10">
    <property type="entry name" value="Tetratricopeptide repeat domain"/>
    <property type="match status" value="4"/>
</dbReference>